<reference evidence="2 3" key="1">
    <citation type="submission" date="2021-01" db="EMBL/GenBank/DDBJ databases">
        <title>Whole genome shotgun sequence of Asanoa siamensis NBRC 107932.</title>
        <authorList>
            <person name="Komaki H."/>
            <person name="Tamura T."/>
        </authorList>
    </citation>
    <scope>NUCLEOTIDE SEQUENCE [LARGE SCALE GENOMIC DNA]</scope>
    <source>
        <strain evidence="2 3">NBRC 107932</strain>
    </source>
</reference>
<dbReference type="PANTHER" id="PTHR24094:SF15">
    <property type="entry name" value="AMP-DEPENDENT SYNTHETASE_LIGASE DOMAIN-CONTAINING PROTEIN-RELATED"/>
    <property type="match status" value="1"/>
</dbReference>
<sequence length="248" mass="27214">MPNLPRAITDYHRIAESIAVLAWVARGAHAEDVRTPRVFVNVLAAVLVVTGAAGCVPVEPGSAGPRNTSTGPTATETTRLLDQLTVARSGSMSGYSRDRFPHWRKAGKNCDVRDTVLGRDGTGVEVSGCNVVGGRWDSVYDNRTFTDPLDVDIDHMVPLANAWRSGADEWTDEQRGDFANDLDRPQLLAVSASSNRAKGDQDPSQWKPANRDFWCEYAQDWITVKHHWKLTVTTAEKDALADLLETCP</sequence>
<name>A0ABQ4D4J3_9ACTN</name>
<dbReference type="EMBL" id="BONE01000146">
    <property type="protein sequence ID" value="GIF78461.1"/>
    <property type="molecule type" value="Genomic_DNA"/>
</dbReference>
<dbReference type="InterPro" id="IPR011089">
    <property type="entry name" value="GmrSD_C"/>
</dbReference>
<evidence type="ECO:0000313" key="3">
    <source>
        <dbReference type="Proteomes" id="UP000604117"/>
    </source>
</evidence>
<feature type="domain" description="GmrSD restriction endonucleases C-terminal" evidence="1">
    <location>
        <begin position="135"/>
        <end position="242"/>
    </location>
</feature>
<proteinExistence type="predicted"/>
<keyword evidence="3" id="KW-1185">Reference proteome</keyword>
<organism evidence="2 3">
    <name type="scientific">Asanoa siamensis</name>
    <dbReference type="NCBI Taxonomy" id="926357"/>
    <lineage>
        <taxon>Bacteria</taxon>
        <taxon>Bacillati</taxon>
        <taxon>Actinomycetota</taxon>
        <taxon>Actinomycetes</taxon>
        <taxon>Micromonosporales</taxon>
        <taxon>Micromonosporaceae</taxon>
        <taxon>Asanoa</taxon>
    </lineage>
</organism>
<evidence type="ECO:0000313" key="2">
    <source>
        <dbReference type="EMBL" id="GIF78461.1"/>
    </source>
</evidence>
<dbReference type="PANTHER" id="PTHR24094">
    <property type="entry name" value="SECRETED PROTEIN"/>
    <property type="match status" value="1"/>
</dbReference>
<dbReference type="Proteomes" id="UP000604117">
    <property type="component" value="Unassembled WGS sequence"/>
</dbReference>
<dbReference type="Pfam" id="PF07510">
    <property type="entry name" value="GmrSD_C"/>
    <property type="match status" value="1"/>
</dbReference>
<protein>
    <recommendedName>
        <fullName evidence="1">GmrSD restriction endonucleases C-terminal domain-containing protein</fullName>
    </recommendedName>
</protein>
<evidence type="ECO:0000259" key="1">
    <source>
        <dbReference type="Pfam" id="PF07510"/>
    </source>
</evidence>
<gene>
    <name evidence="2" type="ORF">Asi02nite_79790</name>
</gene>
<accession>A0ABQ4D4J3</accession>
<comment type="caution">
    <text evidence="2">The sequence shown here is derived from an EMBL/GenBank/DDBJ whole genome shotgun (WGS) entry which is preliminary data.</text>
</comment>